<dbReference type="AlphaFoldDB" id="A0A9W9Z8H0"/>
<gene>
    <name evidence="2" type="ORF">OS493_031000</name>
</gene>
<proteinExistence type="predicted"/>
<accession>A0A9W9Z8H0</accession>
<comment type="caution">
    <text evidence="2">The sequence shown here is derived from an EMBL/GenBank/DDBJ whole genome shotgun (WGS) entry which is preliminary data.</text>
</comment>
<name>A0A9W9Z8H0_9CNID</name>
<feature type="region of interest" description="Disordered" evidence="1">
    <location>
        <begin position="1"/>
        <end position="67"/>
    </location>
</feature>
<keyword evidence="3" id="KW-1185">Reference proteome</keyword>
<organism evidence="2 3">
    <name type="scientific">Desmophyllum pertusum</name>
    <dbReference type="NCBI Taxonomy" id="174260"/>
    <lineage>
        <taxon>Eukaryota</taxon>
        <taxon>Metazoa</taxon>
        <taxon>Cnidaria</taxon>
        <taxon>Anthozoa</taxon>
        <taxon>Hexacorallia</taxon>
        <taxon>Scleractinia</taxon>
        <taxon>Caryophylliina</taxon>
        <taxon>Caryophylliidae</taxon>
        <taxon>Desmophyllum</taxon>
    </lineage>
</organism>
<dbReference type="EMBL" id="MU826384">
    <property type="protein sequence ID" value="KAJ7377042.1"/>
    <property type="molecule type" value="Genomic_DNA"/>
</dbReference>
<protein>
    <submittedName>
        <fullName evidence="2">Uncharacterized protein</fullName>
    </submittedName>
</protein>
<feature type="region of interest" description="Disordered" evidence="1">
    <location>
        <begin position="234"/>
        <end position="351"/>
    </location>
</feature>
<feature type="compositionally biased region" description="Basic and acidic residues" evidence="1">
    <location>
        <begin position="1"/>
        <end position="10"/>
    </location>
</feature>
<evidence type="ECO:0000256" key="1">
    <source>
        <dbReference type="SAM" id="MobiDB-lite"/>
    </source>
</evidence>
<evidence type="ECO:0000313" key="3">
    <source>
        <dbReference type="Proteomes" id="UP001163046"/>
    </source>
</evidence>
<sequence length="351" mass="38939">MDSEGARGHDGTSSSSMESFLEDEPLSPRCRNRPSDSGCSSQHSDSDHSPGASIRSQPIEIEGRSRAHNEIQTVKKKVVHLANDLCRLKTELDSETINYFSEVFGVEVPFLREGGVKEKLLTRICAGHDIPIEEEDIDLTPPLLEEAVNLLLVNKTVMSCILVLQNRRDTEKNQESTTTELPTVIHVPLKVCSCLVLNVGVVTDPPVRIQLSNKGCQTSVEVITDRVPELKSAPQEGFLESMPTLEPWQSSSDSNLDRASRDSIPLQSREPDGASREDYPAVSEENHDDVDAREDGVMSSSEDDDLKEAKGKKRKRQSLFSCLSPARLSFRKKSERANQSKTETTKLVKEI</sequence>
<dbReference type="OrthoDB" id="10536499at2759"/>
<feature type="compositionally biased region" description="Basic and acidic residues" evidence="1">
    <location>
        <begin position="335"/>
        <end position="351"/>
    </location>
</feature>
<feature type="compositionally biased region" description="Basic and acidic residues" evidence="1">
    <location>
        <begin position="269"/>
        <end position="279"/>
    </location>
</feature>
<evidence type="ECO:0000313" key="2">
    <source>
        <dbReference type="EMBL" id="KAJ7377042.1"/>
    </source>
</evidence>
<reference evidence="2" key="1">
    <citation type="submission" date="2023-01" db="EMBL/GenBank/DDBJ databases">
        <title>Genome assembly of the deep-sea coral Lophelia pertusa.</title>
        <authorList>
            <person name="Herrera S."/>
            <person name="Cordes E."/>
        </authorList>
    </citation>
    <scope>NUCLEOTIDE SEQUENCE</scope>
    <source>
        <strain evidence="2">USNM1676648</strain>
        <tissue evidence="2">Polyp</tissue>
    </source>
</reference>
<dbReference type="Proteomes" id="UP001163046">
    <property type="component" value="Unassembled WGS sequence"/>
</dbReference>